<evidence type="ECO:0000256" key="1">
    <source>
        <dbReference type="ARBA" id="ARBA00022491"/>
    </source>
</evidence>
<dbReference type="RefSeq" id="WP_188716403.1">
    <property type="nucleotide sequence ID" value="NZ_BAABBD010000006.1"/>
</dbReference>
<keyword evidence="2" id="KW-0805">Transcription regulation</keyword>
<dbReference type="SUPFAM" id="SSF48498">
    <property type="entry name" value="Tetracyclin repressor-like, C-terminal domain"/>
    <property type="match status" value="1"/>
</dbReference>
<evidence type="ECO:0000256" key="2">
    <source>
        <dbReference type="ARBA" id="ARBA00023015"/>
    </source>
</evidence>
<dbReference type="Gene3D" id="1.10.357.10">
    <property type="entry name" value="Tetracycline Repressor, domain 2"/>
    <property type="match status" value="1"/>
</dbReference>
<feature type="DNA-binding region" description="H-T-H motif" evidence="5">
    <location>
        <begin position="29"/>
        <end position="48"/>
    </location>
</feature>
<sequence length="213" mass="23232">MPQREPLSAERVVDAALAVADRDGIAGLSMRSVGRELGVEAMSLYHHVAGKDALVGAVVERVVGEIGRPALDVPWREAVARRCRDVRAVLRAHPWSLGLLESRRAPGPALLLHHEAMLECLRRGGFSVVDAAHAFSVLDAYVYGFALTEQHLPFEPGEGADAMVEEMALPRDAFPRLAEMVDELVAGRAYDYGDEFEWGLALVLDGLEARLAR</sequence>
<dbReference type="Pfam" id="PF00440">
    <property type="entry name" value="TetR_N"/>
    <property type="match status" value="1"/>
</dbReference>
<dbReference type="PROSITE" id="PS50977">
    <property type="entry name" value="HTH_TETR_2"/>
    <property type="match status" value="1"/>
</dbReference>
<comment type="caution">
    <text evidence="7">The sequence shown here is derived from an EMBL/GenBank/DDBJ whole genome shotgun (WGS) entry which is preliminary data.</text>
</comment>
<organism evidence="7 8">
    <name type="scientific">Agrococcus terreus</name>
    <dbReference type="NCBI Taxonomy" id="574649"/>
    <lineage>
        <taxon>Bacteria</taxon>
        <taxon>Bacillati</taxon>
        <taxon>Actinomycetota</taxon>
        <taxon>Actinomycetes</taxon>
        <taxon>Micrococcales</taxon>
        <taxon>Microbacteriaceae</taxon>
        <taxon>Agrococcus</taxon>
    </lineage>
</organism>
<dbReference type="InterPro" id="IPR004111">
    <property type="entry name" value="Repressor_TetR_C"/>
</dbReference>
<dbReference type="PANTHER" id="PTHR30055:SF151">
    <property type="entry name" value="TRANSCRIPTIONAL REGULATORY PROTEIN"/>
    <property type="match status" value="1"/>
</dbReference>
<name>A0ABQ2KGT7_9MICO</name>
<feature type="domain" description="HTH tetR-type" evidence="6">
    <location>
        <begin position="6"/>
        <end position="66"/>
    </location>
</feature>
<dbReference type="SUPFAM" id="SSF46689">
    <property type="entry name" value="Homeodomain-like"/>
    <property type="match status" value="1"/>
</dbReference>
<keyword evidence="4" id="KW-0804">Transcription</keyword>
<keyword evidence="8" id="KW-1185">Reference proteome</keyword>
<keyword evidence="3 5" id="KW-0238">DNA-binding</keyword>
<dbReference type="InterPro" id="IPR050109">
    <property type="entry name" value="HTH-type_TetR-like_transc_reg"/>
</dbReference>
<gene>
    <name evidence="7" type="ORF">GCM10010968_08620</name>
</gene>
<dbReference type="InterPro" id="IPR036271">
    <property type="entry name" value="Tet_transcr_reg_TetR-rel_C_sf"/>
</dbReference>
<accession>A0ABQ2KGT7</accession>
<dbReference type="InterPro" id="IPR009057">
    <property type="entry name" value="Homeodomain-like_sf"/>
</dbReference>
<keyword evidence="1" id="KW-0678">Repressor</keyword>
<dbReference type="PRINTS" id="PR00400">
    <property type="entry name" value="TETREPRESSOR"/>
</dbReference>
<evidence type="ECO:0000256" key="5">
    <source>
        <dbReference type="PROSITE-ProRule" id="PRU00335"/>
    </source>
</evidence>
<dbReference type="InterPro" id="IPR003012">
    <property type="entry name" value="Tet_transcr_reg_TetR"/>
</dbReference>
<evidence type="ECO:0000256" key="3">
    <source>
        <dbReference type="ARBA" id="ARBA00023125"/>
    </source>
</evidence>
<dbReference type="InterPro" id="IPR001647">
    <property type="entry name" value="HTH_TetR"/>
</dbReference>
<dbReference type="Proteomes" id="UP000626982">
    <property type="component" value="Unassembled WGS sequence"/>
</dbReference>
<proteinExistence type="predicted"/>
<evidence type="ECO:0000313" key="8">
    <source>
        <dbReference type="Proteomes" id="UP000626982"/>
    </source>
</evidence>
<evidence type="ECO:0000313" key="7">
    <source>
        <dbReference type="EMBL" id="GGN80624.1"/>
    </source>
</evidence>
<reference evidence="8" key="1">
    <citation type="journal article" date="2019" name="Int. J. Syst. Evol. Microbiol.">
        <title>The Global Catalogue of Microorganisms (GCM) 10K type strain sequencing project: providing services to taxonomists for standard genome sequencing and annotation.</title>
        <authorList>
            <consortium name="The Broad Institute Genomics Platform"/>
            <consortium name="The Broad Institute Genome Sequencing Center for Infectious Disease"/>
            <person name="Wu L."/>
            <person name="Ma J."/>
        </authorList>
    </citation>
    <scope>NUCLEOTIDE SEQUENCE [LARGE SCALE GENOMIC DNA]</scope>
    <source>
        <strain evidence="8">CGMCC 1.6960</strain>
    </source>
</reference>
<protein>
    <submittedName>
        <fullName evidence="7">TetR family transcriptional regulator</fullName>
    </submittedName>
</protein>
<dbReference type="EMBL" id="BMLM01000001">
    <property type="protein sequence ID" value="GGN80624.1"/>
    <property type="molecule type" value="Genomic_DNA"/>
</dbReference>
<evidence type="ECO:0000256" key="4">
    <source>
        <dbReference type="ARBA" id="ARBA00023163"/>
    </source>
</evidence>
<dbReference type="PANTHER" id="PTHR30055">
    <property type="entry name" value="HTH-TYPE TRANSCRIPTIONAL REGULATOR RUTR"/>
    <property type="match status" value="1"/>
</dbReference>
<dbReference type="Pfam" id="PF02909">
    <property type="entry name" value="TetR_C_1"/>
    <property type="match status" value="1"/>
</dbReference>
<evidence type="ECO:0000259" key="6">
    <source>
        <dbReference type="PROSITE" id="PS50977"/>
    </source>
</evidence>
<dbReference type="Gene3D" id="1.10.10.60">
    <property type="entry name" value="Homeodomain-like"/>
    <property type="match status" value="1"/>
</dbReference>